<name>A0A1V2ICL4_9ACTN</name>
<keyword evidence="1" id="KW-1133">Transmembrane helix</keyword>
<comment type="caution">
    <text evidence="2">The sequence shown here is derived from an EMBL/GenBank/DDBJ whole genome shotgun (WGS) entry which is preliminary data.</text>
</comment>
<dbReference type="STRING" id="1834516.BL253_15370"/>
<feature type="transmembrane region" description="Helical" evidence="1">
    <location>
        <begin position="7"/>
        <end position="25"/>
    </location>
</feature>
<gene>
    <name evidence="2" type="ORF">BL253_15370</name>
</gene>
<dbReference type="EMBL" id="MOMC01000029">
    <property type="protein sequence ID" value="ONH29923.1"/>
    <property type="molecule type" value="Genomic_DNA"/>
</dbReference>
<sequence length="70" mass="7696">MRAALPYFLIRIAVFAVITVVLILVGFYVLWALLIGMIAASVVTWPIARIQKRVARRDPAGSARSARSAK</sequence>
<keyword evidence="3" id="KW-1185">Reference proteome</keyword>
<proteinExistence type="predicted"/>
<accession>A0A1V2ICL4</accession>
<keyword evidence="1" id="KW-0472">Membrane</keyword>
<organism evidence="2 3">
    <name type="scientific">Pseudofrankia asymbiotica</name>
    <dbReference type="NCBI Taxonomy" id="1834516"/>
    <lineage>
        <taxon>Bacteria</taxon>
        <taxon>Bacillati</taxon>
        <taxon>Actinomycetota</taxon>
        <taxon>Actinomycetes</taxon>
        <taxon>Frankiales</taxon>
        <taxon>Frankiaceae</taxon>
        <taxon>Pseudofrankia</taxon>
    </lineage>
</organism>
<evidence type="ECO:0008006" key="4">
    <source>
        <dbReference type="Google" id="ProtNLM"/>
    </source>
</evidence>
<protein>
    <recommendedName>
        <fullName evidence="4">DUF4229 domain-containing protein</fullName>
    </recommendedName>
</protein>
<evidence type="ECO:0000313" key="2">
    <source>
        <dbReference type="EMBL" id="ONH29923.1"/>
    </source>
</evidence>
<dbReference type="AlphaFoldDB" id="A0A1V2ICL4"/>
<evidence type="ECO:0000313" key="3">
    <source>
        <dbReference type="Proteomes" id="UP000188929"/>
    </source>
</evidence>
<feature type="transmembrane region" description="Helical" evidence="1">
    <location>
        <begin position="31"/>
        <end position="48"/>
    </location>
</feature>
<evidence type="ECO:0000256" key="1">
    <source>
        <dbReference type="SAM" id="Phobius"/>
    </source>
</evidence>
<dbReference type="Proteomes" id="UP000188929">
    <property type="component" value="Unassembled WGS sequence"/>
</dbReference>
<keyword evidence="1" id="KW-0812">Transmembrane</keyword>
<reference evidence="3" key="1">
    <citation type="submission" date="2016-10" db="EMBL/GenBank/DDBJ databases">
        <title>Frankia sp. NRRL B-16386 Genome sequencing.</title>
        <authorList>
            <person name="Ghodhbane-Gtari F."/>
            <person name="Swanson E."/>
            <person name="Gueddou A."/>
            <person name="Hezbri K."/>
            <person name="Ktari K."/>
            <person name="Nouioui I."/>
            <person name="Morris K."/>
            <person name="Simpson S."/>
            <person name="Abebe-Akele F."/>
            <person name="Thomas K."/>
            <person name="Gtari M."/>
            <person name="Tisa L.S."/>
        </authorList>
    </citation>
    <scope>NUCLEOTIDE SEQUENCE [LARGE SCALE GENOMIC DNA]</scope>
    <source>
        <strain evidence="3">NRRL B-16386</strain>
    </source>
</reference>